<evidence type="ECO:0000256" key="5">
    <source>
        <dbReference type="SAM" id="MobiDB-lite"/>
    </source>
</evidence>
<feature type="signal peptide" evidence="6">
    <location>
        <begin position="1"/>
        <end position="23"/>
    </location>
</feature>
<dbReference type="GO" id="GO:0004540">
    <property type="term" value="F:RNA nuclease activity"/>
    <property type="evidence" value="ECO:0007669"/>
    <property type="project" value="TreeGrafter"/>
</dbReference>
<feature type="chain" id="PRO_5035737912" description="Caspase family p20 domain-containing protein" evidence="6">
    <location>
        <begin position="24"/>
        <end position="2826"/>
    </location>
</feature>
<keyword evidence="6" id="KW-0732">Signal</keyword>
<feature type="repeat" description="ANK" evidence="4">
    <location>
        <begin position="1571"/>
        <end position="1603"/>
    </location>
</feature>
<dbReference type="PROSITE" id="PS50208">
    <property type="entry name" value="CASPASE_P20"/>
    <property type="match status" value="1"/>
</dbReference>
<dbReference type="InterPro" id="IPR015917">
    <property type="entry name" value="Pept_C14A"/>
</dbReference>
<dbReference type="PROSITE" id="PS50088">
    <property type="entry name" value="ANK_REPEAT"/>
    <property type="match status" value="9"/>
</dbReference>
<feature type="repeat" description="ANK" evidence="4">
    <location>
        <begin position="1227"/>
        <end position="1259"/>
    </location>
</feature>
<dbReference type="SMART" id="SM00115">
    <property type="entry name" value="CASc"/>
    <property type="match status" value="1"/>
</dbReference>
<name>A0A8S1E3R1_9INSE</name>
<feature type="domain" description="Caspase family p20" evidence="7">
    <location>
        <begin position="1789"/>
        <end position="1925"/>
    </location>
</feature>
<keyword evidence="3 4" id="KW-0040">ANK repeat</keyword>
<protein>
    <recommendedName>
        <fullName evidence="7">Caspase family p20 domain-containing protein</fullName>
    </recommendedName>
</protein>
<evidence type="ECO:0000256" key="4">
    <source>
        <dbReference type="PROSITE-ProRule" id="PRU00023"/>
    </source>
</evidence>
<dbReference type="SUPFAM" id="SSF52540">
    <property type="entry name" value="P-loop containing nucleoside triphosphate hydrolases"/>
    <property type="match status" value="1"/>
</dbReference>
<dbReference type="SUPFAM" id="SSF52129">
    <property type="entry name" value="Caspase-like"/>
    <property type="match status" value="2"/>
</dbReference>
<dbReference type="PANTHER" id="PTHR24141">
    <property type="entry name" value="2-5A-DEPENDENT RIBONUCLEASE"/>
    <property type="match status" value="1"/>
</dbReference>
<dbReference type="Gene3D" id="1.25.40.20">
    <property type="entry name" value="Ankyrin repeat-containing domain"/>
    <property type="match status" value="6"/>
</dbReference>
<feature type="repeat" description="ANK" evidence="4">
    <location>
        <begin position="1536"/>
        <end position="1568"/>
    </location>
</feature>
<dbReference type="Pfam" id="PF13637">
    <property type="entry name" value="Ank_4"/>
    <property type="match status" value="1"/>
</dbReference>
<dbReference type="Pfam" id="PF00656">
    <property type="entry name" value="Peptidase_C14"/>
    <property type="match status" value="2"/>
</dbReference>
<evidence type="ECO:0000313" key="9">
    <source>
        <dbReference type="Proteomes" id="UP000494165"/>
    </source>
</evidence>
<evidence type="ECO:0000256" key="2">
    <source>
        <dbReference type="ARBA" id="ARBA00022737"/>
    </source>
</evidence>
<evidence type="ECO:0000259" key="7">
    <source>
        <dbReference type="PROSITE" id="PS50208"/>
    </source>
</evidence>
<feature type="repeat" description="ANK" evidence="4">
    <location>
        <begin position="1471"/>
        <end position="1503"/>
    </location>
</feature>
<dbReference type="SUPFAM" id="SSF48403">
    <property type="entry name" value="Ankyrin repeat"/>
    <property type="match status" value="4"/>
</dbReference>
<dbReference type="PROSITE" id="PS50297">
    <property type="entry name" value="ANK_REP_REGION"/>
    <property type="match status" value="6"/>
</dbReference>
<dbReference type="InterPro" id="IPR002110">
    <property type="entry name" value="Ankyrin_rpt"/>
</dbReference>
<dbReference type="Gene3D" id="3.40.50.300">
    <property type="entry name" value="P-loop containing nucleotide triphosphate hydrolases"/>
    <property type="match status" value="2"/>
</dbReference>
<dbReference type="InterPro" id="IPR029030">
    <property type="entry name" value="Caspase-like_dom_sf"/>
</dbReference>
<dbReference type="EMBL" id="CADEPI010000518">
    <property type="protein sequence ID" value="CAB3386911.1"/>
    <property type="molecule type" value="Genomic_DNA"/>
</dbReference>
<feature type="region of interest" description="Disordered" evidence="5">
    <location>
        <begin position="1694"/>
        <end position="1746"/>
    </location>
</feature>
<dbReference type="GO" id="GO:0004197">
    <property type="term" value="F:cysteine-type endopeptidase activity"/>
    <property type="evidence" value="ECO:0007669"/>
    <property type="project" value="InterPro"/>
</dbReference>
<keyword evidence="2" id="KW-0677">Repeat</keyword>
<dbReference type="Pfam" id="PF12796">
    <property type="entry name" value="Ank_2"/>
    <property type="match status" value="4"/>
</dbReference>
<evidence type="ECO:0000256" key="3">
    <source>
        <dbReference type="ARBA" id="ARBA00023043"/>
    </source>
</evidence>
<evidence type="ECO:0000313" key="8">
    <source>
        <dbReference type="EMBL" id="CAB3386911.1"/>
    </source>
</evidence>
<feature type="repeat" description="ANK" evidence="4">
    <location>
        <begin position="1022"/>
        <end position="1057"/>
    </location>
</feature>
<dbReference type="SMART" id="SM00248">
    <property type="entry name" value="ANK"/>
    <property type="match status" value="20"/>
</dbReference>
<dbReference type="PANTHER" id="PTHR24141:SF1">
    <property type="entry name" value="2-5A-DEPENDENT RIBONUCLEASE"/>
    <property type="match status" value="1"/>
</dbReference>
<comment type="similarity">
    <text evidence="1">Belongs to the peptidase C14A family.</text>
</comment>
<feature type="repeat" description="ANK" evidence="4">
    <location>
        <begin position="957"/>
        <end position="989"/>
    </location>
</feature>
<dbReference type="PRINTS" id="PR01415">
    <property type="entry name" value="ANKYRIN"/>
</dbReference>
<dbReference type="GO" id="GO:0006396">
    <property type="term" value="P:RNA processing"/>
    <property type="evidence" value="ECO:0007669"/>
    <property type="project" value="TreeGrafter"/>
</dbReference>
<evidence type="ECO:0000256" key="1">
    <source>
        <dbReference type="ARBA" id="ARBA00010134"/>
    </source>
</evidence>
<gene>
    <name evidence="8" type="ORF">CLODIP_2_CD02932</name>
</gene>
<proteinExistence type="inferred from homology"/>
<organism evidence="8 9">
    <name type="scientific">Cloeon dipterum</name>
    <dbReference type="NCBI Taxonomy" id="197152"/>
    <lineage>
        <taxon>Eukaryota</taxon>
        <taxon>Metazoa</taxon>
        <taxon>Ecdysozoa</taxon>
        <taxon>Arthropoda</taxon>
        <taxon>Hexapoda</taxon>
        <taxon>Insecta</taxon>
        <taxon>Pterygota</taxon>
        <taxon>Palaeoptera</taxon>
        <taxon>Ephemeroptera</taxon>
        <taxon>Pisciforma</taxon>
        <taxon>Baetidae</taxon>
        <taxon>Cloeon</taxon>
    </lineage>
</organism>
<dbReference type="Proteomes" id="UP000494165">
    <property type="component" value="Unassembled WGS sequence"/>
</dbReference>
<dbReference type="GO" id="GO:0003723">
    <property type="term" value="F:RNA binding"/>
    <property type="evidence" value="ECO:0007669"/>
    <property type="project" value="TreeGrafter"/>
</dbReference>
<comment type="caution">
    <text evidence="8">The sequence shown here is derived from an EMBL/GenBank/DDBJ whole genome shotgun (WGS) entry which is preliminary data.</text>
</comment>
<feature type="repeat" description="ANK" evidence="4">
    <location>
        <begin position="1092"/>
        <end position="1124"/>
    </location>
</feature>
<dbReference type="OrthoDB" id="6693298at2759"/>
<dbReference type="InterPro" id="IPR036770">
    <property type="entry name" value="Ankyrin_rpt-contain_sf"/>
</dbReference>
<sequence length="2826" mass="321974">MPCLKVVLAVSVLVYCKLFAAEGQNFSEVDPSVYPYLVKLIVMPNEEFEITEVGLMVSRQYILTSNNDVRWSNPSDISVIDQLGNPHRAAKVVGIVNNTFFYLKVCVKMEGEKFWLNESIFNDLSADTPNAELLFFDYDSEHTLKRFSNITVMSKDNCAAAFNQSISDTDVCIYNLEDAYPEFCTAFFIDGLLAGAHFRYPVIAINGQVHPFDLLTGLICRFYNTMEEILKKGEEEGRPIGQANLGFFKTDAQINNANDIFVLVVHYGFESHNIARKGNSLDVQNLKTSFDPPDVFIFFVLSHGYEDGKIYTDHLLEDQKTLDHFTTDEIFESIKKLTKFEKSLKLINFGVGSGLNFMNSVAQRKYSNFQPCRGPLADSKFKNNEDELKETYRNRNSCRITLMPAIHNLVVFYSTVETTLANASERGSWLVLKYCDCLNQTEEKPLLTFLSTVQNNVHFASRAMTNLKTGESQGQTPEIKMFAQDREFFISRSLIAPVAYQSTDGKMVRPGSNTKYSETFAWESDEGQNVRGRNAFILFEQQCLEVQELVKSVRNLDFETRSFQLNKLSLNTYLKICSELEHDVGCILTCMFGEVSANDAKEVCILVDRTKMPITDILHSFVGPKNAKWIGKPKIFVLINQDALESDTLLPERKFDISATNHSGWLVLILIDKDDIKSWIEEKKAVVFFDGFDEICPILRENVITLFHALKERQVPMFIATRPHEAEIIKERINCEVLVGVEPLNEEKQIEFLKVVAGKNEEEGKQFISDFEEKDILENPLHLSMLASSKSEGNLYQIYAKVVEKKLELCLVRDGYNIDDRSNFRLKIALALRNLQLIALRFLRNDESLIGHGISKEDLEKMNDYGVATVLDGEVTFLHQTFAEFLATKQFLNDFNSSQALHSSLFQDDTFVQCRKFLDLFYCTLEKEDLRDHTEALFTVAKSIGPVIFLKKVVEDNLRQALQLAIVSNNLKVAEDLINNGADLTVRDKKGRHILQHALKHIEMLKFLHEKNSDLVKQVTKDGSTYLHIAIENNDCPFEVILWLIVEIKIDLNATNEFGETAFMIACSKNRSDVVEYLLANKDIDLSKEDIGGRTALHHATRSGCVDLVQNLLHHGADLTKKDKDNRNVMFYGLKRKEMILYLYKKNMAFVKLVDWKRTNLLLYAIEFSYIVDGDVVHWLIEESGIDLNAVDKKGNSAITLACKKKMWDTVDTLLTKDVNVLAKDGKGKNLLHYAAELGNLNLVQKLVERGVNPTLKDNLGMNAIHYALQQLDLVKSFGISLVKEVTKDNNTSLHLAIGMCEYSIEVIRWLLDEAKLDVNSKNAKGETPLMIACSKNTFDVIRILLDNEADVSNQDNKGRTALHHAARSGHLDLIKQLFDLLALKEVEDGSLNIHQTDKEENTLLILAMKSRKELDEKAISWLVEDIKLDLNAVNSNGESALLLACKHNKWDVVDILLSREDIDIGSEDQKERTALHWAAASGNLDVVRRLVERGADLTLKDSDGMNVMHHALKDVETVKFLHKLNKGLVKEVTKNGSTCLHLAVIRGLTEVIRWLVGDEIKADLDKSNELGLTALLLACRRNMWEVVELLVDNNVDIGKPDRAGVSWDTLGQDFWGGVFQSAWHESLEVDPVDGSFLDRKTKTDQDFEPLLTETERKECLVLATASSVQKLQQYVQTCEIKIPKKLKRLDFSDASGTEQQQENTQFRSDGSHQQTTNKDNPIPSQGSEQSKIVSAGANQPDNPEIETIESSEFPEKDETGETHNQIKRVANLGFFECELDGLVTRTNADNVCVLVIHYEFKNNPNLFRSGDTCDVENLKTSFGENRNCYFRNMSPNKETLLQLLGDQVKLLQHFNTKDDVPSVFVLFILSHGTENGRIATDYIDKKTNDYERFTTDEVLDSLQKLDRFDNCLKIVNFGPCRGALEDSKFDINKSYEGYENRNSCRITTRPGMQNFAVFYSTVETTMANTDTKGSWFVRHICLCLNNNNDESSLLTFFTTVQSQMHQTSRDYRTFASTRLGQTPELKLFTQDRKFIISKTKKTAIPIPKTDAVRDRSKIKTKPFSANFPWKSDEEQDIRGRRGFILSVVRSKQVQEMTRVLQNLDFEIREWKLNDQSVKLYTEIVSELEPDVGAIITCIFGPVCENKQKEVSVRVQKGKEIPISEILYSLVGPKNNKLIGKPKIMFVVDVEAPQTDDMPVHTKDLQVSATNHSGWLVLILKYEDASEKLIELLGKIGEKSLQELLEPLLTRELKKGDVVLLNSTLQYLIQFPSWPRIFVEPDFKLNIAKIPRQQMVRFKNSMKSYVEEKIDFETLLKYAIQSFEKNKIMIANLLENTSSSHDFGPSTKSNSIIHYEAMSSAKNSDEPSIIWLLSSVAGAGKSTVIKELAHQLSKYDGFKILRIPLKDKYQIIRDMPFKVDANRFLADATFNCHDDIIDWIEKRELIVFLDGFDEVCPDFREKIIKIMFALNSARVPHFIGTRPHEVHHIQERIINSTKVDIEPLNRAKQIVFLKTVCRKDRQEIKQLRKNFKNKGIMGNPLYLTLLADSKGKENLYDIFDTIVREKVKICLKRENGGKDVGEEMIDKSLQLIQLVASRYVRGMKIDQGRVSKEDLKKINAFGVVIYFNDKVHFTHQMFAEFLTAQKFIKDLKNPSDEEVPLFLDELMQCRKFVDLFFSTKNDKDASNAEAFVDWAKPTKLTEPLNLVRQICREDLRQMFMLLKPDLSLKDEDGKNALHFALRHLEMVKMVHEKSSRLATETTNDGENCLHLAIADDKCSEEVALWIMENTEADKNAETKINDTPLLLAVLMENRFCTMPPVPTNQT</sequence>
<evidence type="ECO:0000256" key="6">
    <source>
        <dbReference type="SAM" id="SignalP"/>
    </source>
</evidence>
<dbReference type="InterPro" id="IPR027417">
    <property type="entry name" value="P-loop_NTPase"/>
</dbReference>
<feature type="compositionally biased region" description="Polar residues" evidence="5">
    <location>
        <begin position="1695"/>
        <end position="1742"/>
    </location>
</feature>
<dbReference type="InterPro" id="IPR011600">
    <property type="entry name" value="Pept_C14_caspase"/>
</dbReference>
<feature type="repeat" description="ANK" evidence="4">
    <location>
        <begin position="1358"/>
        <end position="1390"/>
    </location>
</feature>
<dbReference type="InterPro" id="IPR001309">
    <property type="entry name" value="Pept_C14_p20"/>
</dbReference>
<dbReference type="Gene3D" id="3.40.50.1460">
    <property type="match status" value="2"/>
</dbReference>
<accession>A0A8S1E3R1</accession>
<keyword evidence="9" id="KW-1185">Reference proteome</keyword>
<dbReference type="GO" id="GO:0006508">
    <property type="term" value="P:proteolysis"/>
    <property type="evidence" value="ECO:0007669"/>
    <property type="project" value="InterPro"/>
</dbReference>
<feature type="repeat" description="ANK" evidence="4">
    <location>
        <begin position="1325"/>
        <end position="1357"/>
    </location>
</feature>
<reference evidence="8 9" key="1">
    <citation type="submission" date="2020-04" db="EMBL/GenBank/DDBJ databases">
        <authorList>
            <person name="Alioto T."/>
            <person name="Alioto T."/>
            <person name="Gomez Garrido J."/>
        </authorList>
    </citation>
    <scope>NUCLEOTIDE SEQUENCE [LARGE SCALE GENOMIC DNA]</scope>
</reference>